<organism evidence="3 4">
    <name type="scientific">Desulfuromusa kysingii</name>
    <dbReference type="NCBI Taxonomy" id="37625"/>
    <lineage>
        <taxon>Bacteria</taxon>
        <taxon>Pseudomonadati</taxon>
        <taxon>Thermodesulfobacteriota</taxon>
        <taxon>Desulfuromonadia</taxon>
        <taxon>Desulfuromonadales</taxon>
        <taxon>Geopsychrobacteraceae</taxon>
        <taxon>Desulfuromusa</taxon>
    </lineage>
</organism>
<dbReference type="Proteomes" id="UP000199409">
    <property type="component" value="Unassembled WGS sequence"/>
</dbReference>
<keyword evidence="1" id="KW-0597">Phosphoprotein</keyword>
<dbReference type="OrthoDB" id="8906365at2"/>
<sequence>MGGVVKHIQMICDEMVMLLAVSRAYRDNTVNVVAATNIEEALTQTQTYDFSLFLLDLDIKDGCAFQVLEWMTRHFPDRPALLMTTADSQSAQLVEKINEVRPQSCWHILEKPFVYKKLVGFIDSALQLAEESFDSDSQYQLSECLERRHCHRILRFARAKIPCVTDTGLSSLHHPLFANLVDISIGGMSVTTDEALVPGETIYFDETFMHQSGTVVWCRLQIEHLYHSGIKFS</sequence>
<accession>A0A1H3VQN5</accession>
<dbReference type="Pfam" id="PF07238">
    <property type="entry name" value="PilZ"/>
    <property type="match status" value="1"/>
</dbReference>
<name>A0A1H3VQN5_9BACT</name>
<gene>
    <name evidence="3" type="ORF">SAMN05660420_00226</name>
</gene>
<dbReference type="STRING" id="37625.SAMN05660420_00226"/>
<dbReference type="InterPro" id="IPR001789">
    <property type="entry name" value="Sig_transdc_resp-reg_receiver"/>
</dbReference>
<dbReference type="Pfam" id="PF00072">
    <property type="entry name" value="Response_reg"/>
    <property type="match status" value="1"/>
</dbReference>
<dbReference type="InterPro" id="IPR011006">
    <property type="entry name" value="CheY-like_superfamily"/>
</dbReference>
<feature type="modified residue" description="4-aspartylphosphate" evidence="1">
    <location>
        <position position="56"/>
    </location>
</feature>
<reference evidence="3 4" key="1">
    <citation type="submission" date="2016-10" db="EMBL/GenBank/DDBJ databases">
        <authorList>
            <person name="de Groot N.N."/>
        </authorList>
    </citation>
    <scope>NUCLEOTIDE SEQUENCE [LARGE SCALE GENOMIC DNA]</scope>
    <source>
        <strain evidence="3 4">DSM 7343</strain>
    </source>
</reference>
<dbReference type="AlphaFoldDB" id="A0A1H3VQN5"/>
<evidence type="ECO:0000313" key="4">
    <source>
        <dbReference type="Proteomes" id="UP000199409"/>
    </source>
</evidence>
<dbReference type="GO" id="GO:0000160">
    <property type="term" value="P:phosphorelay signal transduction system"/>
    <property type="evidence" value="ECO:0007669"/>
    <property type="project" value="InterPro"/>
</dbReference>
<dbReference type="PROSITE" id="PS50110">
    <property type="entry name" value="RESPONSE_REGULATORY"/>
    <property type="match status" value="1"/>
</dbReference>
<dbReference type="SUPFAM" id="SSF141371">
    <property type="entry name" value="PilZ domain-like"/>
    <property type="match status" value="1"/>
</dbReference>
<evidence type="ECO:0000259" key="2">
    <source>
        <dbReference type="PROSITE" id="PS50110"/>
    </source>
</evidence>
<dbReference type="Gene3D" id="3.40.50.2300">
    <property type="match status" value="1"/>
</dbReference>
<dbReference type="InterPro" id="IPR009875">
    <property type="entry name" value="PilZ_domain"/>
</dbReference>
<keyword evidence="4" id="KW-1185">Reference proteome</keyword>
<dbReference type="CDD" id="cd00156">
    <property type="entry name" value="REC"/>
    <property type="match status" value="1"/>
</dbReference>
<feature type="domain" description="Response regulatory" evidence="2">
    <location>
        <begin position="7"/>
        <end position="126"/>
    </location>
</feature>
<protein>
    <submittedName>
        <fullName evidence="3">PilZ domain-containing protein</fullName>
    </submittedName>
</protein>
<proteinExistence type="predicted"/>
<dbReference type="SUPFAM" id="SSF52172">
    <property type="entry name" value="CheY-like"/>
    <property type="match status" value="1"/>
</dbReference>
<evidence type="ECO:0000313" key="3">
    <source>
        <dbReference type="EMBL" id="SDZ77123.1"/>
    </source>
</evidence>
<dbReference type="EMBL" id="FNQN01000001">
    <property type="protein sequence ID" value="SDZ77123.1"/>
    <property type="molecule type" value="Genomic_DNA"/>
</dbReference>
<evidence type="ECO:0000256" key="1">
    <source>
        <dbReference type="PROSITE-ProRule" id="PRU00169"/>
    </source>
</evidence>
<dbReference type="GO" id="GO:0035438">
    <property type="term" value="F:cyclic-di-GMP binding"/>
    <property type="evidence" value="ECO:0007669"/>
    <property type="project" value="InterPro"/>
</dbReference>
<dbReference type="RefSeq" id="WP_092344093.1">
    <property type="nucleotide sequence ID" value="NZ_FNQN01000001.1"/>
</dbReference>